<accession>A0A131Y839</accession>
<dbReference type="PANTHER" id="PTHR47027:SF20">
    <property type="entry name" value="REVERSE TRANSCRIPTASE-LIKE PROTEIN WITH RNA-DIRECTED DNA POLYMERASE DOMAIN"/>
    <property type="match status" value="1"/>
</dbReference>
<feature type="domain" description="Reverse transcriptase" evidence="1">
    <location>
        <begin position="1"/>
        <end position="195"/>
    </location>
</feature>
<evidence type="ECO:0000259" key="1">
    <source>
        <dbReference type="PROSITE" id="PS50878"/>
    </source>
</evidence>
<name>A0A131Y839_IXORI</name>
<dbReference type="InterPro" id="IPR043502">
    <property type="entry name" value="DNA/RNA_pol_sf"/>
</dbReference>
<feature type="non-terminal residue" evidence="2">
    <location>
        <position position="1"/>
    </location>
</feature>
<dbReference type="PANTHER" id="PTHR47027">
    <property type="entry name" value="REVERSE TRANSCRIPTASE DOMAIN-CONTAINING PROTEIN"/>
    <property type="match status" value="1"/>
</dbReference>
<dbReference type="PROSITE" id="PS50878">
    <property type="entry name" value="RT_POL"/>
    <property type="match status" value="1"/>
</dbReference>
<proteinExistence type="evidence at transcript level"/>
<sequence length="502" mass="58288">QCIEIAATNHRPLWVAFLDIKGAYDNVSQEKLWELLRRYELDTHLIRFLQEVYTNNEVVIKWEAETTRPAAIKRGLRQGCPLSPLLFMVYLSELENRLEQSNLGFDLTYMEGGSKVNQVIPGLMYADDIVLIADSREILDKLIGICGGEGDKLGLNFSREKSGVMVFNDEKGEPLRIQNFEIDYVDKYKYLGVWMKQGKKYLEEHEENIIKKGKRNSAIMKHRALWNYNRYEVVRGIWKGVMVPGLSFGNAVLCMRSEVQTGLEVRQRSVGRLALGAHGNTPNEGVQGDMGWSSFESREAISKLKFDQRLTKMEDVRWARKVYKYLYMKSLNTKWTNRTRKLKFKYLSSGEETERYTTIKKGVKEAERKMWSGRMQGKSALTIYRSHKQEIRKEQVFDNSRGSSLLFEARTGVLRTKTYRAKFEKMDTLCAICQNENETMEHLVLECTRLRPALPEGSADLTGALGFADEDGRMEKKRVTITKRRLENWWIQSRENETRTNN</sequence>
<dbReference type="AlphaFoldDB" id="A0A131Y839"/>
<dbReference type="Pfam" id="PF00078">
    <property type="entry name" value="RVT_1"/>
    <property type="match status" value="1"/>
</dbReference>
<evidence type="ECO:0000313" key="2">
    <source>
        <dbReference type="EMBL" id="JAP74236.1"/>
    </source>
</evidence>
<dbReference type="SUPFAM" id="SSF56672">
    <property type="entry name" value="DNA/RNA polymerases"/>
    <property type="match status" value="1"/>
</dbReference>
<dbReference type="InterPro" id="IPR000477">
    <property type="entry name" value="RT_dom"/>
</dbReference>
<protein>
    <submittedName>
        <fullName evidence="2">Putative tick transposon</fullName>
    </submittedName>
</protein>
<dbReference type="EMBL" id="GEFM01001560">
    <property type="protein sequence ID" value="JAP74236.1"/>
    <property type="molecule type" value="mRNA"/>
</dbReference>
<dbReference type="GO" id="GO:0071897">
    <property type="term" value="P:DNA biosynthetic process"/>
    <property type="evidence" value="ECO:0007669"/>
    <property type="project" value="UniProtKB-ARBA"/>
</dbReference>
<organism evidence="2">
    <name type="scientific">Ixodes ricinus</name>
    <name type="common">Common tick</name>
    <name type="synonym">Acarus ricinus</name>
    <dbReference type="NCBI Taxonomy" id="34613"/>
    <lineage>
        <taxon>Eukaryota</taxon>
        <taxon>Metazoa</taxon>
        <taxon>Ecdysozoa</taxon>
        <taxon>Arthropoda</taxon>
        <taxon>Chelicerata</taxon>
        <taxon>Arachnida</taxon>
        <taxon>Acari</taxon>
        <taxon>Parasitiformes</taxon>
        <taxon>Ixodida</taxon>
        <taxon>Ixodoidea</taxon>
        <taxon>Ixodidae</taxon>
        <taxon>Ixodinae</taxon>
        <taxon>Ixodes</taxon>
    </lineage>
</organism>
<reference evidence="2" key="1">
    <citation type="submission" date="2016-02" db="EMBL/GenBank/DDBJ databases">
        <title>RNAseq analyses of the midgut from blood- or serum-fed Ixodes ricinus ticks.</title>
        <authorList>
            <person name="Perner J."/>
            <person name="Provaznik J."/>
            <person name="Schrenkova J."/>
            <person name="Urbanova V."/>
            <person name="Ribeiro J.M."/>
            <person name="Kopacek P."/>
        </authorList>
    </citation>
    <scope>NUCLEOTIDE SEQUENCE</scope>
    <source>
        <tissue evidence="2">Gut</tissue>
    </source>
</reference>